<gene>
    <name evidence="3" type="primary">CSON001053</name>
</gene>
<name>A0A336KB03_CULSO</name>
<dbReference type="EMBL" id="UFQS01000116">
    <property type="protein sequence ID" value="SSW99963.1"/>
    <property type="molecule type" value="Genomic_DNA"/>
</dbReference>
<evidence type="ECO:0000313" key="4">
    <source>
        <dbReference type="EMBL" id="SSX20343.1"/>
    </source>
</evidence>
<feature type="transmembrane region" description="Helical" evidence="2">
    <location>
        <begin position="237"/>
        <end position="258"/>
    </location>
</feature>
<keyword evidence="2" id="KW-1133">Transmembrane helix</keyword>
<dbReference type="PANTHER" id="PTHR15260:SF1">
    <property type="entry name" value="SARCOSPAN"/>
    <property type="match status" value="1"/>
</dbReference>
<dbReference type="EMBL" id="UFQT01000116">
    <property type="protein sequence ID" value="SSX20343.1"/>
    <property type="molecule type" value="Genomic_DNA"/>
</dbReference>
<feature type="transmembrane region" description="Helical" evidence="2">
    <location>
        <begin position="310"/>
        <end position="330"/>
    </location>
</feature>
<evidence type="ECO:0000256" key="2">
    <source>
        <dbReference type="SAM" id="Phobius"/>
    </source>
</evidence>
<accession>A0A336KB03</accession>
<dbReference type="PANTHER" id="PTHR15260">
    <property type="entry name" value="SARCOSPAN"/>
    <property type="match status" value="1"/>
</dbReference>
<keyword evidence="2" id="KW-0812">Transmembrane</keyword>
<keyword evidence="2" id="KW-0472">Membrane</keyword>
<feature type="compositionally biased region" description="Low complexity" evidence="1">
    <location>
        <begin position="124"/>
        <end position="149"/>
    </location>
</feature>
<dbReference type="VEuPathDB" id="VectorBase:CSON001053"/>
<sequence length="454" mass="50121">MTDKLSPSDSGSERRPLSQYDNLASVSMIGTSPPVKEELMFKDIKFQFDDINQDNSRQFNKSVISDAKSMFFGLHKPGNNGTQRDENLPLMSEQESQTPKITTPVASKLNASELLKMTDTGPGNSSEAVSSHNSSNSSSNNNNNNSNNGKSKKQITLLVDDNDSSSVGQSFLGSSSPSQAVYMSTTVPQNISKTNIGERHKPTRTSLRHSRMLVLKNIEGNRNLYALNIDCRLLARICYTALLVSGLFIGTICLGILLWAPNTSAKDNCFWSGIVLFICGIVVMGITELKKVPQTNCIKENYFTFLKVNCGILLILAIFCSSLAFIYGAIHFTTLNSNEKECLPENLLIASSSCICLFGDRRNMTQDFNSMISNNNGSNGEIRNISFNDSSAGFEIHYRDLSCHEVAGIWYYVILVLMVLNGLGLIAAITFLVIFSISIRNRARRYTSVRLNQP</sequence>
<dbReference type="AlphaFoldDB" id="A0A336KB03"/>
<evidence type="ECO:0000256" key="1">
    <source>
        <dbReference type="SAM" id="MobiDB-lite"/>
    </source>
</evidence>
<feature type="region of interest" description="Disordered" evidence="1">
    <location>
        <begin position="116"/>
        <end position="151"/>
    </location>
</feature>
<dbReference type="OMA" id="GHRPQKF"/>
<dbReference type="GO" id="GO:0016010">
    <property type="term" value="C:dystrophin-associated glycoprotein complex"/>
    <property type="evidence" value="ECO:0007669"/>
    <property type="project" value="InterPro"/>
</dbReference>
<feature type="transmembrane region" description="Helical" evidence="2">
    <location>
        <begin position="270"/>
        <end position="289"/>
    </location>
</feature>
<proteinExistence type="predicted"/>
<reference evidence="4" key="2">
    <citation type="submission" date="2018-07" db="EMBL/GenBank/DDBJ databases">
        <authorList>
            <person name="Quirk P.G."/>
            <person name="Krulwich T.A."/>
        </authorList>
    </citation>
    <scope>NUCLEOTIDE SEQUENCE</scope>
</reference>
<feature type="transmembrane region" description="Helical" evidence="2">
    <location>
        <begin position="409"/>
        <end position="435"/>
    </location>
</feature>
<dbReference type="GO" id="GO:0042383">
    <property type="term" value="C:sarcolemma"/>
    <property type="evidence" value="ECO:0007669"/>
    <property type="project" value="TreeGrafter"/>
</dbReference>
<organism evidence="3">
    <name type="scientific">Culicoides sonorensis</name>
    <name type="common">Biting midge</name>
    <dbReference type="NCBI Taxonomy" id="179676"/>
    <lineage>
        <taxon>Eukaryota</taxon>
        <taxon>Metazoa</taxon>
        <taxon>Ecdysozoa</taxon>
        <taxon>Arthropoda</taxon>
        <taxon>Hexapoda</taxon>
        <taxon>Insecta</taxon>
        <taxon>Pterygota</taxon>
        <taxon>Neoptera</taxon>
        <taxon>Endopterygota</taxon>
        <taxon>Diptera</taxon>
        <taxon>Nematocera</taxon>
        <taxon>Chironomoidea</taxon>
        <taxon>Ceratopogonidae</taxon>
        <taxon>Ceratopogoninae</taxon>
        <taxon>Culicoides</taxon>
        <taxon>Monoculicoides</taxon>
    </lineage>
</organism>
<reference evidence="3" key="1">
    <citation type="submission" date="2018-04" db="EMBL/GenBank/DDBJ databases">
        <authorList>
            <person name="Go L.Y."/>
            <person name="Mitchell J.A."/>
        </authorList>
    </citation>
    <scope>NUCLEOTIDE SEQUENCE</scope>
    <source>
        <tissue evidence="3">Whole organism</tissue>
    </source>
</reference>
<dbReference type="InterPro" id="IPR030429">
    <property type="entry name" value="Sarcospan"/>
</dbReference>
<evidence type="ECO:0000313" key="3">
    <source>
        <dbReference type="EMBL" id="SSW99963.1"/>
    </source>
</evidence>
<protein>
    <submittedName>
        <fullName evidence="3">CSON001053 protein</fullName>
    </submittedName>
</protein>